<keyword evidence="10" id="KW-1185">Reference proteome</keyword>
<dbReference type="SUPFAM" id="SSF49785">
    <property type="entry name" value="Galactose-binding domain-like"/>
    <property type="match status" value="1"/>
</dbReference>
<comment type="similarity">
    <text evidence="1 5">Belongs to the glycosyl hydrolase 35 family.</text>
</comment>
<keyword evidence="2 4" id="KW-0378">Hydrolase</keyword>
<proteinExistence type="inferred from homology"/>
<dbReference type="InterPro" id="IPR048912">
    <property type="entry name" value="BetaGal1-like_ABD1"/>
</dbReference>
<feature type="domain" description="Beta-galactosidase 1-like first all-beta" evidence="7">
    <location>
        <begin position="413"/>
        <end position="520"/>
    </location>
</feature>
<evidence type="ECO:0000256" key="2">
    <source>
        <dbReference type="ARBA" id="ARBA00022801"/>
    </source>
</evidence>
<evidence type="ECO:0000256" key="4">
    <source>
        <dbReference type="RuleBase" id="RU000675"/>
    </source>
</evidence>
<organism evidence="9 10">
    <name type="scientific">Dyella jejuensis</name>
    <dbReference type="NCBI Taxonomy" id="1432009"/>
    <lineage>
        <taxon>Bacteria</taxon>
        <taxon>Pseudomonadati</taxon>
        <taxon>Pseudomonadota</taxon>
        <taxon>Gammaproteobacteria</taxon>
        <taxon>Lysobacterales</taxon>
        <taxon>Rhodanobacteraceae</taxon>
        <taxon>Dyella</taxon>
    </lineage>
</organism>
<dbReference type="PROSITE" id="PS01182">
    <property type="entry name" value="GLYCOSYL_HYDROL_F35"/>
    <property type="match status" value="1"/>
</dbReference>
<dbReference type="PANTHER" id="PTHR23421">
    <property type="entry name" value="BETA-GALACTOSIDASE RELATED"/>
    <property type="match status" value="1"/>
</dbReference>
<dbReference type="Gene3D" id="2.60.120.260">
    <property type="entry name" value="Galactose-binding domain-like"/>
    <property type="match status" value="2"/>
</dbReference>
<feature type="domain" description="Beta-galactosidase galactose-binding" evidence="8">
    <location>
        <begin position="543"/>
        <end position="600"/>
    </location>
</feature>
<dbReference type="Pfam" id="PF01301">
    <property type="entry name" value="Glyco_hydro_35"/>
    <property type="match status" value="1"/>
</dbReference>
<protein>
    <recommendedName>
        <fullName evidence="4">Beta-galactosidase</fullName>
        <ecNumber evidence="4">3.2.1.23</ecNumber>
    </recommendedName>
</protein>
<reference evidence="9 10" key="1">
    <citation type="submission" date="2020-10" db="EMBL/GenBank/DDBJ databases">
        <title>Phylogeny of dyella-like bacteria.</title>
        <authorList>
            <person name="Fu J."/>
        </authorList>
    </citation>
    <scope>NUCLEOTIDE SEQUENCE [LARGE SCALE GENOMIC DNA]</scope>
    <source>
        <strain evidence="9 10">JP1</strain>
    </source>
</reference>
<dbReference type="RefSeq" id="WP_404544927.1">
    <property type="nucleotide sequence ID" value="NZ_JADIKJ010000002.1"/>
</dbReference>
<evidence type="ECO:0000259" key="8">
    <source>
        <dbReference type="Pfam" id="PF21467"/>
    </source>
</evidence>
<dbReference type="Pfam" id="PF21467">
    <property type="entry name" value="BetaGal_gal-bd"/>
    <property type="match status" value="1"/>
</dbReference>
<gene>
    <name evidence="9" type="ORF">ISP15_03005</name>
</gene>
<evidence type="ECO:0000256" key="3">
    <source>
        <dbReference type="ARBA" id="ARBA00023295"/>
    </source>
</evidence>
<dbReference type="InterPro" id="IPR017853">
    <property type="entry name" value="GH"/>
</dbReference>
<dbReference type="InterPro" id="IPR026283">
    <property type="entry name" value="B-gal_1-like"/>
</dbReference>
<evidence type="ECO:0000313" key="9">
    <source>
        <dbReference type="EMBL" id="MFK2899290.1"/>
    </source>
</evidence>
<evidence type="ECO:0000259" key="6">
    <source>
        <dbReference type="Pfam" id="PF01301"/>
    </source>
</evidence>
<dbReference type="Gene3D" id="3.20.20.80">
    <property type="entry name" value="Glycosidases"/>
    <property type="match status" value="1"/>
</dbReference>
<dbReference type="PIRSF" id="PIRSF006336">
    <property type="entry name" value="B-gal"/>
    <property type="match status" value="1"/>
</dbReference>
<keyword evidence="3 4" id="KW-0326">Glycosidase</keyword>
<comment type="caution">
    <text evidence="9">The sequence shown here is derived from an EMBL/GenBank/DDBJ whole genome shotgun (WGS) entry which is preliminary data.</text>
</comment>
<dbReference type="Proteomes" id="UP001620461">
    <property type="component" value="Unassembled WGS sequence"/>
</dbReference>
<evidence type="ECO:0000256" key="1">
    <source>
        <dbReference type="ARBA" id="ARBA00009809"/>
    </source>
</evidence>
<evidence type="ECO:0000313" key="10">
    <source>
        <dbReference type="Proteomes" id="UP001620461"/>
    </source>
</evidence>
<sequence length="623" mass="69261">MLRRDFLRLSALTPLAALSGRIVAAPRAKSGFVEREADGRPHRFELSAQHFLLDGLPFQIRSGEMHPARIPAEYWSHRIRMAKAMGLNTIAVYLMWNFLESEPGVFDLLGGRRNFVHFIELCRREGMWVYLRPGPYVCAEWDMGGLPPYLLRDPSIRVRTKDDARYMQAVQRYMDAIGPKLAPLMASRGGPILMVQIENEYASFGHDLDYLLRLRAMWQAHGIDGPFSISDGLTQLQQAKTYVSGAALGLDGDTDFVAAQAIAGEAPVWVGEGYPGWLTHWGDPDFQRGDYAATLRQLLAQDRSFNLYVVHGGTNFGFTAGANAHNDYSGFEPVITSYDYGAPINERGAATPDYYAFRALIAARVPHAIPTPPAAPPTITFAEVTATPFASIWDNLPPAKQVGKPDPNEMLFAQDHGMVLYRKTLSTGGMLHIEGLRDYGTVFSAGRYLDYLSRVNKPGLHVTQHVDIPAPANGAGALLDILVDSFGHVGYGQAMYDFKGIVGEVTLDGDALRDWQAHSLPLDDAYIAGLRPLVDKSALRPGLFFKAEVVLDRLGDCYLDMSAWDKGYLWVNGQLLGRYWRIGPQQRLYCPASWFRHGRNELLVLDMHRINAGSIRSSDRLEG</sequence>
<dbReference type="EMBL" id="JADIKJ010000002">
    <property type="protein sequence ID" value="MFK2899290.1"/>
    <property type="molecule type" value="Genomic_DNA"/>
</dbReference>
<accession>A0ABW8JG62</accession>
<evidence type="ECO:0000256" key="5">
    <source>
        <dbReference type="RuleBase" id="RU003679"/>
    </source>
</evidence>
<dbReference type="InterPro" id="IPR031330">
    <property type="entry name" value="Gly_Hdrlase_35_cat"/>
</dbReference>
<dbReference type="Pfam" id="PF21317">
    <property type="entry name" value="BetaGal_ABD_1"/>
    <property type="match status" value="1"/>
</dbReference>
<name>A0ABW8JG62_9GAMM</name>
<feature type="domain" description="Glycoside hydrolase 35 catalytic" evidence="6">
    <location>
        <begin position="51"/>
        <end position="362"/>
    </location>
</feature>
<comment type="catalytic activity">
    <reaction evidence="4">
        <text>Hydrolysis of terminal non-reducing beta-D-galactose residues in beta-D-galactosides.</text>
        <dbReference type="EC" id="3.2.1.23"/>
    </reaction>
</comment>
<dbReference type="InterPro" id="IPR008979">
    <property type="entry name" value="Galactose-bd-like_sf"/>
</dbReference>
<dbReference type="SUPFAM" id="SSF51445">
    <property type="entry name" value="(Trans)glycosidases"/>
    <property type="match status" value="1"/>
</dbReference>
<dbReference type="InterPro" id="IPR019801">
    <property type="entry name" value="Glyco_hydro_35_CS"/>
</dbReference>
<dbReference type="EC" id="3.2.1.23" evidence="4"/>
<dbReference type="InterPro" id="IPR048913">
    <property type="entry name" value="BetaGal_gal-bd"/>
</dbReference>
<evidence type="ECO:0000259" key="7">
    <source>
        <dbReference type="Pfam" id="PF21317"/>
    </source>
</evidence>
<dbReference type="PRINTS" id="PR00742">
    <property type="entry name" value="GLHYDRLASE35"/>
</dbReference>
<dbReference type="InterPro" id="IPR001944">
    <property type="entry name" value="Glycoside_Hdrlase_35"/>
</dbReference>